<reference evidence="2" key="1">
    <citation type="submission" date="2021-01" db="EMBL/GenBank/DDBJ databases">
        <authorList>
            <person name="Corre E."/>
            <person name="Pelletier E."/>
            <person name="Niang G."/>
            <person name="Scheremetjew M."/>
            <person name="Finn R."/>
            <person name="Kale V."/>
            <person name="Holt S."/>
            <person name="Cochrane G."/>
            <person name="Meng A."/>
            <person name="Brown T."/>
            <person name="Cohen L."/>
        </authorList>
    </citation>
    <scope>NUCLEOTIDE SEQUENCE</scope>
    <source>
        <strain evidence="2">CCMP 410</strain>
    </source>
</reference>
<protein>
    <recommendedName>
        <fullName evidence="3">TROVE domain-containing protein</fullName>
    </recommendedName>
</protein>
<name>A0A7S1UM82_9STRA</name>
<gene>
    <name evidence="2" type="ORF">GOCE00092_LOCUS1406</name>
</gene>
<dbReference type="AlphaFoldDB" id="A0A7S1UM82"/>
<sequence>MTGLLMRPRRKWNLSNASQTQQTLNIKLFSFSTMTPEMNNDNDNDLSEVFFQAKPCLRTHIQALVRQGEKYQTMLRYMCKSGTIGPCSSAIKARILAALHVCNEHKAVVEFLPFCEIPDVNKALHLLDRPRKIRQLEAKIKTIEEKHPHVVKSEEEETTKKVDADGKVVKKRKKRRKIDGLRQAKQQLVSEVSCSGTTACREAHDSAAVEETMKARNVCFWRKIQAWTKAMPQDYLEFVLLGMPLEPWKELADVVHLRPSDFVVPYFLEYVYGKKPEGRNFVTQMKDLLDGLDSTTDETAVLEKYFGVAGEFPTQLALQYALLRRYPILVSKTKVMEDLASRIPLDTVIWWYEEFHGKGHCDDIIKERLGEKPEAVMKHFQKSKVTFGKLIERIMTCRRLGASFAEDLLPLATARLEELKATWADASSSTRMAVFGDASGSMETAIEAATIFASMVSACFDGELSFFDYTVMPSPHLRPSRLEQALEVCTTVKVRGATCNAAALWPYYEQKKVMDTFVMVTDEGENQSVHGKYRFADLFAMYLKDVNPKAKLVIARVGRGDRYFQNTLENHGFDYTVVHLDENRPDHAKFDALLGQLSVVSTGETGGEAREAMEESGGETKSAVEEEPNNVSAPGAADGFVVV</sequence>
<dbReference type="SUPFAM" id="SSF53300">
    <property type="entry name" value="vWA-like"/>
    <property type="match status" value="1"/>
</dbReference>
<proteinExistence type="predicted"/>
<dbReference type="Gene3D" id="3.40.50.410">
    <property type="entry name" value="von Willebrand factor, type A domain"/>
    <property type="match status" value="1"/>
</dbReference>
<accession>A0A7S1UM82</accession>
<evidence type="ECO:0000313" key="2">
    <source>
        <dbReference type="EMBL" id="CAD9272499.1"/>
    </source>
</evidence>
<feature type="region of interest" description="Disordered" evidence="1">
    <location>
        <begin position="604"/>
        <end position="643"/>
    </location>
</feature>
<dbReference type="EMBL" id="HBGK01002597">
    <property type="protein sequence ID" value="CAD9272499.1"/>
    <property type="molecule type" value="Transcribed_RNA"/>
</dbReference>
<evidence type="ECO:0008006" key="3">
    <source>
        <dbReference type="Google" id="ProtNLM"/>
    </source>
</evidence>
<evidence type="ECO:0000256" key="1">
    <source>
        <dbReference type="SAM" id="MobiDB-lite"/>
    </source>
</evidence>
<dbReference type="InterPro" id="IPR036465">
    <property type="entry name" value="vWFA_dom_sf"/>
</dbReference>
<organism evidence="2">
    <name type="scientific">Grammatophora oceanica</name>
    <dbReference type="NCBI Taxonomy" id="210454"/>
    <lineage>
        <taxon>Eukaryota</taxon>
        <taxon>Sar</taxon>
        <taxon>Stramenopiles</taxon>
        <taxon>Ochrophyta</taxon>
        <taxon>Bacillariophyta</taxon>
        <taxon>Fragilariophyceae</taxon>
        <taxon>Fragilariophycidae</taxon>
        <taxon>Rhabdonematales</taxon>
        <taxon>Grammatophoraceae</taxon>
        <taxon>Grammatophora</taxon>
    </lineage>
</organism>